<keyword evidence="3" id="KW-1185">Reference proteome</keyword>
<dbReference type="PANTHER" id="PTHR33169:SF14">
    <property type="entry name" value="TRANSCRIPTIONAL REGULATOR RV3488"/>
    <property type="match status" value="1"/>
</dbReference>
<dbReference type="InterPro" id="IPR036390">
    <property type="entry name" value="WH_DNA-bd_sf"/>
</dbReference>
<accession>A6USJ8</accession>
<dbReference type="InterPro" id="IPR005149">
    <property type="entry name" value="Tscrpt_reg_PadR_N"/>
</dbReference>
<proteinExistence type="predicted"/>
<gene>
    <name evidence="2" type="ordered locus">Mevan_1578</name>
</gene>
<dbReference type="eggNOG" id="arCOG00002">
    <property type="taxonomic scope" value="Archaea"/>
</dbReference>
<dbReference type="InterPro" id="IPR052509">
    <property type="entry name" value="Metal_resp_DNA-bind_regulator"/>
</dbReference>
<protein>
    <submittedName>
        <fullName evidence="2">Transcriptional regulator, PadR-like family</fullName>
    </submittedName>
</protein>
<dbReference type="Proteomes" id="UP000001107">
    <property type="component" value="Chromosome"/>
</dbReference>
<sequence length="185" mass="21806">MDPETEISNMESAILGLLIEKPMYGYEIEKKIDERNMRQWTEVAFSSIYYVLKKLEEKKLVESKTTSKNGRTRKIYYSTDLGHLVMKNKVKSLLSNNEKLISGFDLGLSNLWMLSREEAIETFEKYIISVENSISTFNDVKKRIESENLPNYILELPKRSLMHLNLEKEFAIEFKKKLEYDNKLM</sequence>
<dbReference type="PANTHER" id="PTHR33169">
    <property type="entry name" value="PADR-FAMILY TRANSCRIPTIONAL REGULATOR"/>
    <property type="match status" value="1"/>
</dbReference>
<evidence type="ECO:0000313" key="2">
    <source>
        <dbReference type="EMBL" id="ABR55470.1"/>
    </source>
</evidence>
<dbReference type="EMBL" id="CP000742">
    <property type="protein sequence ID" value="ABR55470.1"/>
    <property type="molecule type" value="Genomic_DNA"/>
</dbReference>
<dbReference type="STRING" id="406327.Mevan_1578"/>
<organism evidence="2 3">
    <name type="scientific">Methanococcus vannielii (strain ATCC 35089 / DSM 1224 / JCM 13029 / OCM 148 / SB)</name>
    <dbReference type="NCBI Taxonomy" id="406327"/>
    <lineage>
        <taxon>Archaea</taxon>
        <taxon>Methanobacteriati</taxon>
        <taxon>Methanobacteriota</taxon>
        <taxon>Methanomada group</taxon>
        <taxon>Methanococci</taxon>
        <taxon>Methanococcales</taxon>
        <taxon>Methanococcaceae</taxon>
        <taxon>Methanococcus</taxon>
    </lineage>
</organism>
<dbReference type="AlphaFoldDB" id="A6USJ8"/>
<dbReference type="Pfam" id="PF03551">
    <property type="entry name" value="PadR"/>
    <property type="match status" value="1"/>
</dbReference>
<dbReference type="SUPFAM" id="SSF46785">
    <property type="entry name" value="Winged helix' DNA-binding domain"/>
    <property type="match status" value="1"/>
</dbReference>
<dbReference type="HOGENOM" id="CLU_089258_4_3_2"/>
<dbReference type="GeneID" id="5325389"/>
<dbReference type="KEGG" id="mvn:Mevan_1578"/>
<feature type="domain" description="Transcription regulator PadR N-terminal" evidence="1">
    <location>
        <begin position="14"/>
        <end position="87"/>
    </location>
</feature>
<reference evidence="2" key="1">
    <citation type="submission" date="2007-06" db="EMBL/GenBank/DDBJ databases">
        <title>Complete sequence of Methanococcus vannielii SB.</title>
        <authorList>
            <consortium name="US DOE Joint Genome Institute"/>
            <person name="Copeland A."/>
            <person name="Lucas S."/>
            <person name="Lapidus A."/>
            <person name="Barry K."/>
            <person name="Glavina del Rio T."/>
            <person name="Dalin E."/>
            <person name="Tice H."/>
            <person name="Pitluck S."/>
            <person name="Chain P."/>
            <person name="Malfatti S."/>
            <person name="Shin M."/>
            <person name="Vergez L."/>
            <person name="Schmutz J."/>
            <person name="Larimer F."/>
            <person name="Land M."/>
            <person name="Hauser L."/>
            <person name="Kyrpides N."/>
            <person name="Anderson I."/>
            <person name="Sieprawska-Lupa M."/>
            <person name="Whitman W.B."/>
            <person name="Richardson P."/>
        </authorList>
    </citation>
    <scope>NUCLEOTIDE SEQUENCE [LARGE SCALE GENOMIC DNA]</scope>
    <source>
        <strain evidence="2">SB</strain>
    </source>
</reference>
<dbReference type="Gene3D" id="1.10.10.10">
    <property type="entry name" value="Winged helix-like DNA-binding domain superfamily/Winged helix DNA-binding domain"/>
    <property type="match status" value="1"/>
</dbReference>
<dbReference type="InterPro" id="IPR036388">
    <property type="entry name" value="WH-like_DNA-bd_sf"/>
</dbReference>
<evidence type="ECO:0000259" key="1">
    <source>
        <dbReference type="Pfam" id="PF03551"/>
    </source>
</evidence>
<dbReference type="RefSeq" id="WP_012066384.1">
    <property type="nucleotide sequence ID" value="NC_009634.1"/>
</dbReference>
<name>A6USJ8_METVS</name>
<evidence type="ECO:0000313" key="3">
    <source>
        <dbReference type="Proteomes" id="UP000001107"/>
    </source>
</evidence>
<dbReference type="OrthoDB" id="56053at2157"/>